<evidence type="ECO:0000313" key="3">
    <source>
        <dbReference type="EMBL" id="KAH7087426.1"/>
    </source>
</evidence>
<dbReference type="AlphaFoldDB" id="A0A8K0R686"/>
<feature type="region of interest" description="Disordered" evidence="1">
    <location>
        <begin position="86"/>
        <end position="109"/>
    </location>
</feature>
<dbReference type="OrthoDB" id="194358at2759"/>
<name>A0A8K0R686_9PLEO</name>
<evidence type="ECO:0000259" key="2">
    <source>
        <dbReference type="Pfam" id="PF06985"/>
    </source>
</evidence>
<feature type="domain" description="Heterokaryon incompatibility" evidence="2">
    <location>
        <begin position="114"/>
        <end position="158"/>
    </location>
</feature>
<proteinExistence type="predicted"/>
<comment type="caution">
    <text evidence="3">The sequence shown here is derived from an EMBL/GenBank/DDBJ whole genome shotgun (WGS) entry which is preliminary data.</text>
</comment>
<gene>
    <name evidence="3" type="ORF">FB567DRAFT_345538</name>
</gene>
<dbReference type="Pfam" id="PF06985">
    <property type="entry name" value="HET"/>
    <property type="match status" value="1"/>
</dbReference>
<dbReference type="InterPro" id="IPR052895">
    <property type="entry name" value="HetReg/Transcr_Mod"/>
</dbReference>
<organism evidence="3 4">
    <name type="scientific">Paraphoma chrysanthemicola</name>
    <dbReference type="NCBI Taxonomy" id="798071"/>
    <lineage>
        <taxon>Eukaryota</taxon>
        <taxon>Fungi</taxon>
        <taxon>Dikarya</taxon>
        <taxon>Ascomycota</taxon>
        <taxon>Pezizomycotina</taxon>
        <taxon>Dothideomycetes</taxon>
        <taxon>Pleosporomycetidae</taxon>
        <taxon>Pleosporales</taxon>
        <taxon>Pleosporineae</taxon>
        <taxon>Phaeosphaeriaceae</taxon>
        <taxon>Paraphoma</taxon>
    </lineage>
</organism>
<sequence length="464" mass="53198">MSKASFKHTPLHEGQIRLLTLSRTNGQISCSLTAHSFQKCPAYFALSYVWGPPPPEHEILVNGCTFMIRENLHACLSSLLRRPHELSKEPKIERPPWRPGQARNKAEAKPTKTEISHFWIDQLCIDQTSIAERNAQVTLMDQIYARTTETVVWVGAPTIELKELIVPLRVLGCGDPDLDDICRILTKPYWTRLWIVQEFLLSPLLTIRYGDESYDWDMFESLARDVARVLGGSEYEQKLGRHQDKITFQRAGLFMGLPDAPACLLNDRRSEYPLLKVQGGRGMSMLLNRFAQQECEMLVDKVYALQSLMYPRARIEIDYSLKPEELLYEVVDKLASSEGDDVFEEEQMDVCLAVRRALKVPATKQSSERMARTILQYVVKRLESVGECLSAKEQEIGLSWYLRYLEDPGSIRIPFKYRLNSMERGTYKEFMMEKIVSDMMDRASLAKALKNPAPTVPSRIRNGP</sequence>
<reference evidence="3" key="1">
    <citation type="journal article" date="2021" name="Nat. Commun.">
        <title>Genetic determinants of endophytism in the Arabidopsis root mycobiome.</title>
        <authorList>
            <person name="Mesny F."/>
            <person name="Miyauchi S."/>
            <person name="Thiergart T."/>
            <person name="Pickel B."/>
            <person name="Atanasova L."/>
            <person name="Karlsson M."/>
            <person name="Huettel B."/>
            <person name="Barry K.W."/>
            <person name="Haridas S."/>
            <person name="Chen C."/>
            <person name="Bauer D."/>
            <person name="Andreopoulos W."/>
            <person name="Pangilinan J."/>
            <person name="LaButti K."/>
            <person name="Riley R."/>
            <person name="Lipzen A."/>
            <person name="Clum A."/>
            <person name="Drula E."/>
            <person name="Henrissat B."/>
            <person name="Kohler A."/>
            <person name="Grigoriev I.V."/>
            <person name="Martin F.M."/>
            <person name="Hacquard S."/>
        </authorList>
    </citation>
    <scope>NUCLEOTIDE SEQUENCE</scope>
    <source>
        <strain evidence="3">MPI-SDFR-AT-0120</strain>
    </source>
</reference>
<dbReference type="PANTHER" id="PTHR24148:SF73">
    <property type="entry name" value="HET DOMAIN PROTEIN (AFU_ORTHOLOGUE AFUA_8G01020)"/>
    <property type="match status" value="1"/>
</dbReference>
<protein>
    <recommendedName>
        <fullName evidence="2">Heterokaryon incompatibility domain-containing protein</fullName>
    </recommendedName>
</protein>
<feature type="compositionally biased region" description="Basic and acidic residues" evidence="1">
    <location>
        <begin position="86"/>
        <end position="96"/>
    </location>
</feature>
<dbReference type="PANTHER" id="PTHR24148">
    <property type="entry name" value="ANKYRIN REPEAT DOMAIN-CONTAINING PROTEIN 39 HOMOLOG-RELATED"/>
    <property type="match status" value="1"/>
</dbReference>
<dbReference type="EMBL" id="JAGMVJ010000009">
    <property type="protein sequence ID" value="KAH7087426.1"/>
    <property type="molecule type" value="Genomic_DNA"/>
</dbReference>
<dbReference type="InterPro" id="IPR010730">
    <property type="entry name" value="HET"/>
</dbReference>
<accession>A0A8K0R686</accession>
<keyword evidence="4" id="KW-1185">Reference proteome</keyword>
<evidence type="ECO:0000256" key="1">
    <source>
        <dbReference type="SAM" id="MobiDB-lite"/>
    </source>
</evidence>
<evidence type="ECO:0000313" key="4">
    <source>
        <dbReference type="Proteomes" id="UP000813461"/>
    </source>
</evidence>
<dbReference type="Proteomes" id="UP000813461">
    <property type="component" value="Unassembled WGS sequence"/>
</dbReference>